<keyword evidence="2" id="KW-1133">Transmembrane helix</keyword>
<evidence type="ECO:0000313" key="3">
    <source>
        <dbReference type="EMBL" id="QHS83814.1"/>
    </source>
</evidence>
<keyword evidence="2" id="KW-0472">Membrane</keyword>
<accession>A0A6C0AVG0</accession>
<feature type="transmembrane region" description="Helical" evidence="2">
    <location>
        <begin position="6"/>
        <end position="23"/>
    </location>
</feature>
<organism evidence="3">
    <name type="scientific">viral metagenome</name>
    <dbReference type="NCBI Taxonomy" id="1070528"/>
    <lineage>
        <taxon>unclassified sequences</taxon>
        <taxon>metagenomes</taxon>
        <taxon>organismal metagenomes</taxon>
    </lineage>
</organism>
<feature type="region of interest" description="Disordered" evidence="1">
    <location>
        <begin position="37"/>
        <end position="107"/>
    </location>
</feature>
<name>A0A6C0AVG0_9ZZZZ</name>
<keyword evidence="2" id="KW-0812">Transmembrane</keyword>
<protein>
    <submittedName>
        <fullName evidence="3">Uncharacterized protein</fullName>
    </submittedName>
</protein>
<feature type="compositionally biased region" description="Acidic residues" evidence="1">
    <location>
        <begin position="77"/>
        <end position="104"/>
    </location>
</feature>
<evidence type="ECO:0000256" key="1">
    <source>
        <dbReference type="SAM" id="MobiDB-lite"/>
    </source>
</evidence>
<dbReference type="AlphaFoldDB" id="A0A6C0AVG0"/>
<proteinExistence type="predicted"/>
<feature type="compositionally biased region" description="Acidic residues" evidence="1">
    <location>
        <begin position="37"/>
        <end position="69"/>
    </location>
</feature>
<evidence type="ECO:0000256" key="2">
    <source>
        <dbReference type="SAM" id="Phobius"/>
    </source>
</evidence>
<dbReference type="EMBL" id="MN738765">
    <property type="protein sequence ID" value="QHS83814.1"/>
    <property type="molecule type" value="Genomic_DNA"/>
</dbReference>
<sequence>MIFREWKSVFLCTFVLIVLWLFIKTFFKNVESFEQLNDESSSDTEEDQLNDESSSDTEEDQLEEDSSSDTEDKNIIEDEEEEEEESDDTEENEETEETEEDDGEISSCELSSRIYLSKENVKSIEEDFERYEELLPIIDMFKNENLIVENIDSSIEYRDGYIDDLYFDGMNKLSCKQLRNYFNKKTSNEYLSPLIKKSSLENIKKTLVKAARKK</sequence>
<reference evidence="3" key="1">
    <citation type="journal article" date="2020" name="Nature">
        <title>Giant virus diversity and host interactions through global metagenomics.</title>
        <authorList>
            <person name="Schulz F."/>
            <person name="Roux S."/>
            <person name="Paez-Espino D."/>
            <person name="Jungbluth S."/>
            <person name="Walsh D.A."/>
            <person name="Denef V.J."/>
            <person name="McMahon K.D."/>
            <person name="Konstantinidis K.T."/>
            <person name="Eloe-Fadrosh E.A."/>
            <person name="Kyrpides N.C."/>
            <person name="Woyke T."/>
        </authorList>
    </citation>
    <scope>NUCLEOTIDE SEQUENCE</scope>
    <source>
        <strain evidence="3">GVMAG-S-ERX555961-36</strain>
    </source>
</reference>